<dbReference type="KEGG" id="cvr:CHLNCDRAFT_137947"/>
<dbReference type="EMBL" id="GL433836">
    <property type="protein sequence ID" value="EFN59131.1"/>
    <property type="molecule type" value="Genomic_DNA"/>
</dbReference>
<proteinExistence type="predicted"/>
<protein>
    <submittedName>
        <fullName evidence="2">Uncharacterized protein</fullName>
    </submittedName>
</protein>
<dbReference type="InParanoid" id="E1Z4X0"/>
<evidence type="ECO:0000313" key="2">
    <source>
        <dbReference type="EMBL" id="EFN59131.1"/>
    </source>
</evidence>
<keyword evidence="3" id="KW-1185">Reference proteome</keyword>
<dbReference type="GeneID" id="17358444"/>
<dbReference type="RefSeq" id="XP_005851233.1">
    <property type="nucleotide sequence ID" value="XM_005851171.1"/>
</dbReference>
<feature type="region of interest" description="Disordered" evidence="1">
    <location>
        <begin position="210"/>
        <end position="258"/>
    </location>
</feature>
<evidence type="ECO:0000313" key="3">
    <source>
        <dbReference type="Proteomes" id="UP000008141"/>
    </source>
</evidence>
<feature type="compositionally biased region" description="Polar residues" evidence="1">
    <location>
        <begin position="94"/>
        <end position="104"/>
    </location>
</feature>
<feature type="compositionally biased region" description="Basic and acidic residues" evidence="1">
    <location>
        <begin position="13"/>
        <end position="23"/>
    </location>
</feature>
<reference evidence="2 3" key="1">
    <citation type="journal article" date="2010" name="Plant Cell">
        <title>The Chlorella variabilis NC64A genome reveals adaptation to photosymbiosis, coevolution with viruses, and cryptic sex.</title>
        <authorList>
            <person name="Blanc G."/>
            <person name="Duncan G."/>
            <person name="Agarkova I."/>
            <person name="Borodovsky M."/>
            <person name="Gurnon J."/>
            <person name="Kuo A."/>
            <person name="Lindquist E."/>
            <person name="Lucas S."/>
            <person name="Pangilinan J."/>
            <person name="Polle J."/>
            <person name="Salamov A."/>
            <person name="Terry A."/>
            <person name="Yamada T."/>
            <person name="Dunigan D.D."/>
            <person name="Grigoriev I.V."/>
            <person name="Claverie J.M."/>
            <person name="Van Etten J.L."/>
        </authorList>
    </citation>
    <scope>NUCLEOTIDE SEQUENCE [LARGE SCALE GENOMIC DNA]</scope>
    <source>
        <strain evidence="2 3">NC64A</strain>
    </source>
</reference>
<evidence type="ECO:0000256" key="1">
    <source>
        <dbReference type="SAM" id="MobiDB-lite"/>
    </source>
</evidence>
<feature type="compositionally biased region" description="Low complexity" evidence="1">
    <location>
        <begin position="34"/>
        <end position="46"/>
    </location>
</feature>
<feature type="compositionally biased region" description="Low complexity" evidence="1">
    <location>
        <begin position="72"/>
        <end position="91"/>
    </location>
</feature>
<sequence length="1328" mass="142040">MAEIEPTDPMQADDVRWNAHEKQQGPTAPPLPGQSAQRQQPAAAPRVLAPTSVALRPASCSSTPPTGHHLAILGSSSSSSNSRRLIGSSRLRQQHTPSQPTRLGSSAGPRRGSQRQHLQRARCHQRRDNSWLEWARQRRQVDCLLELTVETGLEQCVRQGRQRLGLGEGQAGRHVHMTLDAVTAVPAQSSWRDESAARMAAALLIEDHPAATGAVPPPAPWPAPSTSAAPGSVHQAAAASQPQHQEPVPVPPPSANTPLAEHAAQLEGRPYIKAIGQHIATGNMRAATFLVALPSFLEGDGIHAIAGCGAGMAPGEALVQAAMPALLAAYTGLPVEAVQVWRNGTTVASNAQERSSIVPGILTMMTGAGAKAAWEVMEAFSMLKPGDDKMRDAMMPSEHLLPLLFGHHSSYTDANHLVLCAALLHGGYAAEGCNHMSMSNGWLEVEASFCSTSIAAIFSARRLLRHVLGIGTEAGMVAARLAEEQRDEDYVPLGNRQRAKPQPPPDQHRLATGLTTFLGIGAAPSNLNLVRAAWLADKIALSDDLPEGMASAMGRTRDLLLARALEQMGAATSVTSAALRGWLAAWELQYSRYVLLLVAETAFDQWCAAGRCDPALGRRVAQHITEMLPHAHQTDCSSGAGEDYEEFSEEVVHQGLRSYSDAAATNRDHAGNKLPMYVLKHKGKPEADALALCFLLALGGPVLSARKAPAFAAYAPMAGMIPAGQPRVFLEAVVEVYGDDLPQHLRDLLYVAGAPGRLAPPFDEELERLERLAESGGIFARDAVAVLARNGFPMHWDTFRARVRDRQAGNPRGLVCQTAHLLLAARPMLPGYMLGEYQAPEALPLDGVLPVKGTLLLPDDGEMSQEEVREAVADYLNLLDGNPTWCFSRRDGANVLRRISRLQSLVDPPTILFVKAQFVADMRIWLSSDCDGHAPQLAAYQLPAVMPGSAAPNQQPIMLPAPGQMLLQLVGQPAEGNRLPAVTGIKGNMFTYDTAPAECVLVLVAPDGTVQHTMHCHISLAMKASVAAQAAAAALLAVAGGADEEEVLDMGSIGPGVVPLVVASGLRVMVTQVDLHMLPLAQCEEVEVSLYTRLQSLRAEMTALLRGVKVSINGSKLRLSVFQTAGAELQHQRSKLPQLLFHVLQPQLDEQQRAAAVAAAAAASAAAAQPSLAQPAAWPVLGLNPAYAAAWPVHLKAMRALLLQCTAAELPPRHDTTVPALTTHVKQQIATLQQRMINENAEYNLVIVSHEAKKGVAPGISNGLSYMTSMFLCMALVQPAATSPLSWEVFSKGLLEDDDLASLRHPLTKCHPKFKEGKLLEWKNAPGK</sequence>
<feature type="region of interest" description="Disordered" evidence="1">
    <location>
        <begin position="1"/>
        <end position="128"/>
    </location>
</feature>
<feature type="compositionally biased region" description="Low complexity" evidence="1">
    <location>
        <begin position="224"/>
        <end position="247"/>
    </location>
</feature>
<gene>
    <name evidence="2" type="ORF">CHLNCDRAFT_137947</name>
</gene>
<dbReference type="OrthoDB" id="10683511at2759"/>
<name>E1Z4X0_CHLVA</name>
<feature type="compositionally biased region" description="Basic residues" evidence="1">
    <location>
        <begin position="112"/>
        <end position="125"/>
    </location>
</feature>
<accession>E1Z4X0</accession>
<dbReference type="Proteomes" id="UP000008141">
    <property type="component" value="Unassembled WGS sequence"/>
</dbReference>
<organism evidence="3">
    <name type="scientific">Chlorella variabilis</name>
    <name type="common">Green alga</name>
    <dbReference type="NCBI Taxonomy" id="554065"/>
    <lineage>
        <taxon>Eukaryota</taxon>
        <taxon>Viridiplantae</taxon>
        <taxon>Chlorophyta</taxon>
        <taxon>core chlorophytes</taxon>
        <taxon>Trebouxiophyceae</taxon>
        <taxon>Chlorellales</taxon>
        <taxon>Chlorellaceae</taxon>
        <taxon>Chlorella clade</taxon>
        <taxon>Chlorella</taxon>
    </lineage>
</organism>